<protein>
    <submittedName>
        <fullName evidence="2">Uncharacterized protein</fullName>
    </submittedName>
</protein>
<keyword evidence="1" id="KW-0472">Membrane</keyword>
<proteinExistence type="predicted"/>
<evidence type="ECO:0000313" key="3">
    <source>
        <dbReference type="Proteomes" id="UP001275315"/>
    </source>
</evidence>
<evidence type="ECO:0000256" key="1">
    <source>
        <dbReference type="SAM" id="Phobius"/>
    </source>
</evidence>
<feature type="transmembrane region" description="Helical" evidence="1">
    <location>
        <begin position="62"/>
        <end position="79"/>
    </location>
</feature>
<organism evidence="2 3">
    <name type="scientific">Paracerasibacillus soli</name>
    <dbReference type="NCBI Taxonomy" id="480284"/>
    <lineage>
        <taxon>Bacteria</taxon>
        <taxon>Bacillati</taxon>
        <taxon>Bacillota</taxon>
        <taxon>Bacilli</taxon>
        <taxon>Bacillales</taxon>
        <taxon>Bacillaceae</taxon>
        <taxon>Paracerasibacillus</taxon>
    </lineage>
</organism>
<gene>
    <name evidence="2" type="ORF">RWD45_10905</name>
</gene>
<accession>A0ABU5CRG8</accession>
<name>A0ABU5CRG8_9BACI</name>
<evidence type="ECO:0000313" key="2">
    <source>
        <dbReference type="EMBL" id="MDY0408967.1"/>
    </source>
</evidence>
<dbReference type="EMBL" id="JAWDIQ010000001">
    <property type="protein sequence ID" value="MDY0408967.1"/>
    <property type="molecule type" value="Genomic_DNA"/>
</dbReference>
<feature type="transmembrane region" description="Helical" evidence="1">
    <location>
        <begin position="34"/>
        <end position="56"/>
    </location>
</feature>
<reference evidence="2 3" key="1">
    <citation type="submission" date="2023-10" db="EMBL/GenBank/DDBJ databases">
        <title>Virgibacillus soli CC-YMP-6 genome.</title>
        <authorList>
            <person name="Miliotis G."/>
            <person name="Sengupta P."/>
            <person name="Hameed A."/>
            <person name="Chuvochina M."/>
            <person name="Mcdonagh F."/>
            <person name="Simpson A.C."/>
            <person name="Singh N.K."/>
            <person name="Rekha P.D."/>
            <person name="Raman K."/>
            <person name="Hugenholtz P."/>
            <person name="Venkateswaran K."/>
        </authorList>
    </citation>
    <scope>NUCLEOTIDE SEQUENCE [LARGE SCALE GENOMIC DNA]</scope>
    <source>
        <strain evidence="2 3">CC-YMP-6</strain>
    </source>
</reference>
<dbReference type="Proteomes" id="UP001275315">
    <property type="component" value="Unassembled WGS sequence"/>
</dbReference>
<sequence>MSKTQHEQQIDAQTILEKYDRESQFRTKIGQWKWVVSFLGISLTVFHLYTAYFGTLPSQKQGAIHLGTALGIIFLLFPAKKGCIAFKNQFLGMTSYLRLPRCM</sequence>
<keyword evidence="1" id="KW-1133">Transmembrane helix</keyword>
<comment type="caution">
    <text evidence="2">The sequence shown here is derived from an EMBL/GenBank/DDBJ whole genome shotgun (WGS) entry which is preliminary data.</text>
</comment>
<keyword evidence="3" id="KW-1185">Reference proteome</keyword>
<keyword evidence="1" id="KW-0812">Transmembrane</keyword>